<gene>
    <name evidence="3" type="ORF">FKW77_000206</name>
</gene>
<feature type="region of interest" description="Disordered" evidence="1">
    <location>
        <begin position="116"/>
        <end position="272"/>
    </location>
</feature>
<reference evidence="3 4" key="1">
    <citation type="submission" date="2019-07" db="EMBL/GenBank/DDBJ databases">
        <title>Finished genome of Venturia effusa.</title>
        <authorList>
            <person name="Young C.A."/>
            <person name="Cox M.P."/>
            <person name="Ganley A.R.D."/>
            <person name="David W.J."/>
        </authorList>
    </citation>
    <scope>NUCLEOTIDE SEQUENCE [LARGE SCALE GENOMIC DNA]</scope>
    <source>
        <strain evidence="4">albino</strain>
    </source>
</reference>
<proteinExistence type="predicted"/>
<evidence type="ECO:0000256" key="1">
    <source>
        <dbReference type="SAM" id="MobiDB-lite"/>
    </source>
</evidence>
<dbReference type="EMBL" id="CP042202">
    <property type="protein sequence ID" value="QDS77495.1"/>
    <property type="molecule type" value="Genomic_DNA"/>
</dbReference>
<dbReference type="Pfam" id="PF11927">
    <property type="entry name" value="HODM_asu-like"/>
    <property type="match status" value="1"/>
</dbReference>
<feature type="compositionally biased region" description="Polar residues" evidence="1">
    <location>
        <begin position="244"/>
        <end position="257"/>
    </location>
</feature>
<name>A0A517LPC0_9PEZI</name>
<keyword evidence="4" id="KW-1185">Reference proteome</keyword>
<keyword evidence="2" id="KW-0472">Membrane</keyword>
<dbReference type="AlphaFoldDB" id="A0A517LPC0"/>
<evidence type="ECO:0000313" key="4">
    <source>
        <dbReference type="Proteomes" id="UP000316270"/>
    </source>
</evidence>
<feature type="compositionally biased region" description="Low complexity" evidence="1">
    <location>
        <begin position="187"/>
        <end position="221"/>
    </location>
</feature>
<feature type="compositionally biased region" description="Polar residues" evidence="1">
    <location>
        <begin position="121"/>
        <end position="146"/>
    </location>
</feature>
<protein>
    <submittedName>
        <fullName evidence="3">Uncharacterized protein</fullName>
    </submittedName>
</protein>
<keyword evidence="2" id="KW-0812">Transmembrane</keyword>
<feature type="transmembrane region" description="Helical" evidence="2">
    <location>
        <begin position="22"/>
        <end position="48"/>
    </location>
</feature>
<keyword evidence="2" id="KW-1133">Transmembrane helix</keyword>
<dbReference type="OrthoDB" id="5043642at2759"/>
<evidence type="ECO:0000313" key="3">
    <source>
        <dbReference type="EMBL" id="QDS77495.1"/>
    </source>
</evidence>
<accession>A0A517LPC0</accession>
<evidence type="ECO:0000256" key="2">
    <source>
        <dbReference type="SAM" id="Phobius"/>
    </source>
</evidence>
<dbReference type="STRING" id="50376.A0A517LPC0"/>
<organism evidence="3 4">
    <name type="scientific">Venturia effusa</name>
    <dbReference type="NCBI Taxonomy" id="50376"/>
    <lineage>
        <taxon>Eukaryota</taxon>
        <taxon>Fungi</taxon>
        <taxon>Dikarya</taxon>
        <taxon>Ascomycota</taxon>
        <taxon>Pezizomycotina</taxon>
        <taxon>Dothideomycetes</taxon>
        <taxon>Pleosporomycetidae</taxon>
        <taxon>Venturiales</taxon>
        <taxon>Venturiaceae</taxon>
        <taxon>Venturia</taxon>
    </lineage>
</organism>
<sequence>MSNKTAATITEPPDGLYNPETLLPLMLSCLFGGILILYFILGCGWLSWQWQQERQTWRVKKEKKERKQEQRDGSDATSDIPLKELKVSGRTRGNGANGEVRDAFLDTMEICTSDVGKSGLQRHNPTVQRPSNGLSSSVFGGESPSNRQHDRMNVRRSIINPRTHATPESNLARIRPDLHNTQSRVRTMSSTLSHADSSTSTSRTYTKTEACSAPAESSCPARAHSDSEPRTGLGLRERPPPSPTSRAKSMNRPSFSEHQPYPQPAFSTSGKFARTMGTKTLDAEKWLTLDHQYPRYHKVRAQLLATHPNETIQVLTGSEDACIELLHKVTDHLCEKYPEQFQLQERVHGSGEWAIHNLTTGEYFYTSPVDTRFAPLEICARLTQDDFNILMQDSAGGEHKLVASATLFPAAWKLRQRIGYTITQLHGPVPLWSTKLAPSVEKYFSRLHSPLDGEPNTYGFKERSGYFIQTLSPATDLLSHSSLFIQTSDAMCNFPISGRLDKDWIVVRRERQTFTRLERTGAIVFTG</sequence>
<feature type="region of interest" description="Disordered" evidence="1">
    <location>
        <begin position="61"/>
        <end position="98"/>
    </location>
</feature>
<dbReference type="Proteomes" id="UP000316270">
    <property type="component" value="Chromosome 18"/>
</dbReference>
<dbReference type="InterPro" id="IPR021848">
    <property type="entry name" value="HODM_asu-like"/>
</dbReference>
<feature type="compositionally biased region" description="Basic and acidic residues" evidence="1">
    <location>
        <begin position="223"/>
        <end position="239"/>
    </location>
</feature>
<feature type="compositionally biased region" description="Basic and acidic residues" evidence="1">
    <location>
        <begin position="65"/>
        <end position="74"/>
    </location>
</feature>